<dbReference type="InterPro" id="IPR002500">
    <property type="entry name" value="PAPS_reduct_dom"/>
</dbReference>
<accession>A0A2I7SIK0</accession>
<dbReference type="PANTHER" id="PTHR46509">
    <property type="entry name" value="PHOSPHOADENOSINE PHOSPHOSULFATE REDUCTASE"/>
    <property type="match status" value="1"/>
</dbReference>
<dbReference type="InterPro" id="IPR014729">
    <property type="entry name" value="Rossmann-like_a/b/a_fold"/>
</dbReference>
<name>A0A2I7SIK0_9FLAO</name>
<dbReference type="Pfam" id="PF01507">
    <property type="entry name" value="PAPS_reduct"/>
    <property type="match status" value="1"/>
</dbReference>
<dbReference type="EMBL" id="CP025938">
    <property type="protein sequence ID" value="AUS05717.1"/>
    <property type="molecule type" value="Genomic_DNA"/>
</dbReference>
<evidence type="ECO:0000256" key="1">
    <source>
        <dbReference type="ARBA" id="ARBA00009732"/>
    </source>
</evidence>
<evidence type="ECO:0000313" key="5">
    <source>
        <dbReference type="Proteomes" id="UP000236592"/>
    </source>
</evidence>
<dbReference type="KEGG" id="taj:C1A40_09675"/>
<dbReference type="PANTHER" id="PTHR46509:SF1">
    <property type="entry name" value="PHOSPHOADENOSINE PHOSPHOSULFATE REDUCTASE"/>
    <property type="match status" value="1"/>
</dbReference>
<reference evidence="5" key="1">
    <citation type="submission" date="2018-01" db="EMBL/GenBank/DDBJ databases">
        <title>Complete genome of Tamlana sp. UJ94.</title>
        <authorList>
            <person name="Jung J."/>
            <person name="Chung D."/>
            <person name="Bae S.S."/>
            <person name="Baek K."/>
        </authorList>
    </citation>
    <scope>NUCLEOTIDE SEQUENCE [LARGE SCALE GENOMIC DNA]</scope>
    <source>
        <strain evidence="5">UJ94</strain>
    </source>
</reference>
<sequence length="206" mass="23619">MFTEEQIEVLNHAFKDATPAEIIAKAYELNNEAVVTTNFRPYEAAILHVVSKVKPDVPVIWCDTGYNTPQTYKHAEQVIKDLNLNVFLYVPKQTSAHRDVVMGIPTVDQPEHALFTEQVKLEPFARAMAEHKPKVWFTNLRQGQTAFRNSIGIFSLSKDGVLKVSPFYFWSDEKLDAYLKENNLPNEFKYFDPTKALENRECGLHA</sequence>
<dbReference type="GO" id="GO:0005737">
    <property type="term" value="C:cytoplasm"/>
    <property type="evidence" value="ECO:0007669"/>
    <property type="project" value="TreeGrafter"/>
</dbReference>
<protein>
    <submittedName>
        <fullName evidence="4">Phosphoadenylylsulfate reductase</fullName>
    </submittedName>
</protein>
<proteinExistence type="inferred from homology"/>
<comment type="pathway">
    <text evidence="2">Sulfur metabolism; hydrogen sulfide biosynthesis; sulfite from sulfate.</text>
</comment>
<dbReference type="AlphaFoldDB" id="A0A2I7SIK0"/>
<evidence type="ECO:0000256" key="2">
    <source>
        <dbReference type="ARBA" id="ARBA00024327"/>
    </source>
</evidence>
<dbReference type="Proteomes" id="UP000236592">
    <property type="component" value="Chromosome"/>
</dbReference>
<dbReference type="SUPFAM" id="SSF52402">
    <property type="entry name" value="Adenine nucleotide alpha hydrolases-like"/>
    <property type="match status" value="1"/>
</dbReference>
<comment type="similarity">
    <text evidence="1">Belongs to the PAPS reductase family. CysH subfamily.</text>
</comment>
<dbReference type="OrthoDB" id="9794018at2"/>
<organism evidence="4 5">
    <name type="scientific">Pseudotamlana carrageenivorans</name>
    <dbReference type="NCBI Taxonomy" id="2069432"/>
    <lineage>
        <taxon>Bacteria</taxon>
        <taxon>Pseudomonadati</taxon>
        <taxon>Bacteroidota</taxon>
        <taxon>Flavobacteriia</taxon>
        <taxon>Flavobacteriales</taxon>
        <taxon>Flavobacteriaceae</taxon>
        <taxon>Pseudotamlana</taxon>
    </lineage>
</organism>
<evidence type="ECO:0000313" key="4">
    <source>
        <dbReference type="EMBL" id="AUS05717.1"/>
    </source>
</evidence>
<gene>
    <name evidence="4" type="ORF">C1A40_09675</name>
</gene>
<dbReference type="Gene3D" id="3.40.50.620">
    <property type="entry name" value="HUPs"/>
    <property type="match status" value="1"/>
</dbReference>
<dbReference type="GO" id="GO:0019379">
    <property type="term" value="P:sulfate assimilation, phosphoadenylyl sulfate reduction by phosphoadenylyl-sulfate reductase (thioredoxin)"/>
    <property type="evidence" value="ECO:0007669"/>
    <property type="project" value="TreeGrafter"/>
</dbReference>
<keyword evidence="5" id="KW-1185">Reference proteome</keyword>
<evidence type="ECO:0000259" key="3">
    <source>
        <dbReference type="Pfam" id="PF01507"/>
    </source>
</evidence>
<dbReference type="GO" id="GO:0004604">
    <property type="term" value="F:phosphoadenylyl-sulfate reductase (thioredoxin) activity"/>
    <property type="evidence" value="ECO:0007669"/>
    <property type="project" value="TreeGrafter"/>
</dbReference>
<dbReference type="RefSeq" id="WP_102995725.1">
    <property type="nucleotide sequence ID" value="NZ_CP025938.1"/>
</dbReference>
<feature type="domain" description="Phosphoadenosine phosphosulphate reductase" evidence="3">
    <location>
        <begin position="34"/>
        <end position="185"/>
    </location>
</feature>